<dbReference type="Gene3D" id="3.40.630.40">
    <property type="entry name" value="Zn-dependent exopeptidases"/>
    <property type="match status" value="1"/>
</dbReference>
<feature type="compositionally biased region" description="Polar residues" evidence="1">
    <location>
        <begin position="303"/>
        <end position="320"/>
    </location>
</feature>
<sequence length="328" mass="37066">MVNQPLIIHDVPNGTRRSPIVFDTPHSGTVVPSHFDYICEPSDFPHLSDLHVEKFLAGIPATGSPVLEMLIHRACIDLNRSEDELNPAALRDSWTLPYKLTPYVQEGFGLFAEYVRHPDKGMVNIFNENLRPDSAEVQNRIVSYHRPYYETLQKMLHHARDEHGFALYCDMHSMRRRFKPEETHLHDVDIVLGDLNGTACNPALIDFAAAYFEQTGYKTSRNDPFSGANLLRQFSTPNDGIHCIQIEVVRDQYMNPVTLEIDAEKMERLQSVMTGFSSALRDYALHHAAEFMPETLREKTLPHASSNALSNASMGTSTPVSAFKDVTP</sequence>
<dbReference type="Pfam" id="PF05013">
    <property type="entry name" value="FGase"/>
    <property type="match status" value="1"/>
</dbReference>
<name>G2KRA7_MICAA</name>
<dbReference type="KEGG" id="mai:MICA_821"/>
<dbReference type="STRING" id="856793.MICA_821"/>
<dbReference type="GO" id="GO:0016787">
    <property type="term" value="F:hydrolase activity"/>
    <property type="evidence" value="ECO:0007669"/>
    <property type="project" value="UniProtKB-KW"/>
</dbReference>
<dbReference type="EMBL" id="CP002382">
    <property type="protein sequence ID" value="AEP09154.1"/>
    <property type="molecule type" value="Genomic_DNA"/>
</dbReference>
<feature type="region of interest" description="Disordered" evidence="1">
    <location>
        <begin position="302"/>
        <end position="328"/>
    </location>
</feature>
<proteinExistence type="predicted"/>
<dbReference type="HOGENOM" id="CLU_069318_1_0_5"/>
<keyword evidence="2" id="KW-0378">Hydrolase</keyword>
<evidence type="ECO:0000313" key="3">
    <source>
        <dbReference type="Proteomes" id="UP000009286"/>
    </source>
</evidence>
<dbReference type="OrthoDB" id="9802050at2"/>
<dbReference type="AlphaFoldDB" id="G2KRA7"/>
<organism evidence="2 3">
    <name type="scientific">Micavibrio aeruginosavorus (strain ARL-13)</name>
    <dbReference type="NCBI Taxonomy" id="856793"/>
    <lineage>
        <taxon>Bacteria</taxon>
        <taxon>Pseudomonadati</taxon>
        <taxon>Bdellovibrionota</taxon>
        <taxon>Bdellovibrionia</taxon>
        <taxon>Bdellovibrionales</taxon>
        <taxon>Pseudobdellovibrionaceae</taxon>
        <taxon>Micavibrio</taxon>
    </lineage>
</organism>
<protein>
    <submittedName>
        <fullName evidence="2">N-formylglutamate amidohydrolase family protein</fullName>
    </submittedName>
</protein>
<reference evidence="2 3" key="1">
    <citation type="journal article" date="2011" name="BMC Genomics">
        <title>Genomic insights into an obligate epibiotic bacterial predator: Micavibrio aeruginosavorus ARL-13.</title>
        <authorList>
            <person name="Wang Z."/>
            <person name="Kadouri D."/>
            <person name="Wu M."/>
        </authorList>
    </citation>
    <scope>NUCLEOTIDE SEQUENCE [LARGE SCALE GENOMIC DNA]</scope>
    <source>
        <strain evidence="2 3">ARL-13</strain>
    </source>
</reference>
<evidence type="ECO:0000256" key="1">
    <source>
        <dbReference type="SAM" id="MobiDB-lite"/>
    </source>
</evidence>
<dbReference type="SUPFAM" id="SSF53187">
    <property type="entry name" value="Zn-dependent exopeptidases"/>
    <property type="match status" value="1"/>
</dbReference>
<dbReference type="InterPro" id="IPR007709">
    <property type="entry name" value="N-FG_amidohydro"/>
</dbReference>
<accession>G2KRA7</accession>
<dbReference type="eggNOG" id="COG3741">
    <property type="taxonomic scope" value="Bacteria"/>
</dbReference>
<evidence type="ECO:0000313" key="2">
    <source>
        <dbReference type="EMBL" id="AEP09154.1"/>
    </source>
</evidence>
<gene>
    <name evidence="2" type="ordered locus">MICA_821</name>
</gene>
<dbReference type="Proteomes" id="UP000009286">
    <property type="component" value="Chromosome"/>
</dbReference>
<keyword evidence="3" id="KW-1185">Reference proteome</keyword>